<dbReference type="EMBL" id="DVKS01000179">
    <property type="protein sequence ID" value="HIT42496.1"/>
    <property type="molecule type" value="Genomic_DNA"/>
</dbReference>
<evidence type="ECO:0000313" key="2">
    <source>
        <dbReference type="Proteomes" id="UP000886860"/>
    </source>
</evidence>
<organism evidence="1 2">
    <name type="scientific">Candidatus Caccovicinus merdipullorum</name>
    <dbReference type="NCBI Taxonomy" id="2840724"/>
    <lineage>
        <taxon>Bacteria</taxon>
        <taxon>Bacillati</taxon>
        <taxon>Bacillota</taxon>
        <taxon>Clostridia</taxon>
        <taxon>Eubacteriales</taxon>
        <taxon>Candidatus Caccovicinus</taxon>
    </lineage>
</organism>
<reference evidence="1" key="1">
    <citation type="submission" date="2020-10" db="EMBL/GenBank/DDBJ databases">
        <authorList>
            <person name="Gilroy R."/>
        </authorList>
    </citation>
    <scope>NUCLEOTIDE SEQUENCE</scope>
    <source>
        <strain evidence="1">CHK123-3438</strain>
    </source>
</reference>
<accession>A0A9D1GKM8</accession>
<reference evidence="1" key="2">
    <citation type="journal article" date="2021" name="PeerJ">
        <title>Extensive microbial diversity within the chicken gut microbiome revealed by metagenomics and culture.</title>
        <authorList>
            <person name="Gilroy R."/>
            <person name="Ravi A."/>
            <person name="Getino M."/>
            <person name="Pursley I."/>
            <person name="Horton D.L."/>
            <person name="Alikhan N.F."/>
            <person name="Baker D."/>
            <person name="Gharbi K."/>
            <person name="Hall N."/>
            <person name="Watson M."/>
            <person name="Adriaenssens E.M."/>
            <person name="Foster-Nyarko E."/>
            <person name="Jarju S."/>
            <person name="Secka A."/>
            <person name="Antonio M."/>
            <person name="Oren A."/>
            <person name="Chaudhuri R.R."/>
            <person name="La Ragione R."/>
            <person name="Hildebrand F."/>
            <person name="Pallen M.J."/>
        </authorList>
    </citation>
    <scope>NUCLEOTIDE SEQUENCE</scope>
    <source>
        <strain evidence="1">CHK123-3438</strain>
    </source>
</reference>
<gene>
    <name evidence="1" type="ORF">IAB60_10480</name>
</gene>
<proteinExistence type="predicted"/>
<evidence type="ECO:0000313" key="1">
    <source>
        <dbReference type="EMBL" id="HIT42496.1"/>
    </source>
</evidence>
<name>A0A9D1GKM8_9FIRM</name>
<sequence>MAKKADCFRQPVFLFVGEKKLDYSDISSVPEGDYVAADQAELYYVSLDTAGEIPWESGTYSAKGRPDAHVIEILTESTPKGYRAFHRYLSGWDTCLPV</sequence>
<comment type="caution">
    <text evidence="1">The sequence shown here is derived from an EMBL/GenBank/DDBJ whole genome shotgun (WGS) entry which is preliminary data.</text>
</comment>
<protein>
    <submittedName>
        <fullName evidence="1">Uncharacterized protein</fullName>
    </submittedName>
</protein>
<dbReference type="Proteomes" id="UP000886860">
    <property type="component" value="Unassembled WGS sequence"/>
</dbReference>
<dbReference type="AlphaFoldDB" id="A0A9D1GKM8"/>